<feature type="region of interest" description="Disordered" evidence="2">
    <location>
        <begin position="2204"/>
        <end position="2232"/>
    </location>
</feature>
<comment type="subunit">
    <text evidence="1">Component of the Mediator complex.</text>
</comment>
<feature type="region of interest" description="Disordered" evidence="2">
    <location>
        <begin position="1917"/>
        <end position="1953"/>
    </location>
</feature>
<sequence length="2538" mass="297602">MRLTNEETEEFQKSFVPISYGYLSRQIIEHSYSEFLDLIGRSTTDPNIQEEARTCLWEYSAEIREIFLRMLAIGNLSRILEDINRVIQERESILSLRFKLRKLSYDLFPALTIMGSPNPNIKASIDMLKLKDYCQIPSLLYELAVQNGKQIIVPKLTDLEKENIERRLRNEFMVQYKKSDIIKSSNVNFSVNKGRIIIEKKSRFLIKIISDLKQWQIIDARITIPELSYYYKINTEHSRSLKEILQAKLYIINKKTNMIKNKLDLNSKLIDNIAENDGDSNSNSKYEKERIMNEIQILEKDKKNNEDVLGEIFKLSNTITGEIVLEILLEQSILCIKEERMCGIYHSEMSEYHFNDLKYKYLDIYLYSIIDLNTSLLILNPDNYSKLSKYKLNKSEEKKSLLYSKSKNLAGYQEIILRFLMLPNGEINCILWPLSLYINNTTLFNDDIVDILNKIKDHVNWLYLCNLEKDNSQCVLDLSKILNNVSKIMRYFVIELCYNMLINNEYVISVNSENINNIKITLDKNGNYILINIYDFSEYIVEFDIFSGSLLIKDLTFDQSIWRDYPVYYENLIECIKINANFLSQVLPYLIKLTKYQKLRNKLIIKNNWLHITNVPENVKNSIKHSYIDENNSYIENKKHILVNNNISQMNNRMVILNTVIDNILTIICCVNKINEKHELDIFDLFFYVNPQVDNLKIIYIRINIEKNIIELIKLFYMSNNPYTITTIENFYENYKIFGINNLDYNNFTNSIKGKVIIGEFDLEMADIIVDEDYNENKNIEDLLISRINNTYSNYLNNNIEIIKFIESIQNIKKNVYYDVYNKYEDKKVLFKNSNNENNTYYDELDTNIYATNNFDILSWFFPFKLYSIINNKGIVSNYDNNIKEYDLLFQLYKYDVVNPKVEFKIQIIKKKENNDLDEIKDAVSENFYYYKLVIKTNQNSEFNTFYMNGFTPIPFICSKKTNTGDNIHKLSDNYFVKYSCNSLMNENLSNNDNNILNKWGLVDKISLIFINCDNNLNDMLYNLRVLLKFIHIILETIYLCYYTIPNNNNNVYINSNKFYSYYTPIQRSDFKIINIFPWKLDIQVIAWPFLFGDHLVNQLLKLLNYESGSLSIYLIDNSINVLFFDKILNNYFINIYTKLILDYLYNLMSNNKSTIRNNKGIIECYWDVIKTYEILITFSILQYKNNEKINELLINDFNGSYDSFNTIKLKNILAVDKYIISFGLRDIGMQILLLIELDKKVYFKLKIKLYDVLNLQNDGSVVKQSKEVINHTKKLLDDFISSNSCYEVDLNILNDSIDNIRNLDYFNYNRLNLYMNYYNSKTKKIQENELYYYPGHFFNRFIKSLSQFFTLSFYISIVSGVTQRKINNLVNHIKTQILNKSSDVNKKNGNNTSHRNVHEVNGIIYINDEEDDNDNIEYYHHLLQNIKQPILNWSGQNKKNIIRSSKFDNYYIKQPVIEFTWFYCKTSTIDVNRRHILIFNRRWENPIMYFDVPKYIRYKSSVANICKFSKNNNSPDLNCNNKILAENNSNITDYDQVNYSDLYNINEENTQKLYWPLEYDMPKILIDDNYYSNLSLEFFGNEIKNTLSKNNDSNNICLNSKYDNATIHQSISNKRLHSELQIEDENNINNKKHKYDYYNSNTTNLNDKNIIVPFLCFPENIRSNINNGDENIDKLILMSKSYYLELLTSPISSEFEIFGQFLLLIGKRSSSRTLIRIITVALCSSLMVIKDVSLLFKYPLLSLQNKLPIYVDIICQYDDVLVPIDKVEEKTYFLKGLIYRIWKLNDPSTDNSDRDNDDNSNNNSNNNIKSNSDFKLDVIKNNYVDIFLSIRSIPVNDINDIEINGFSAGKLFPSIKTTPHLSILSIILDKLFHLPFEELVKFHSFGSNKSKYLQDSSLSYNLEGCSNINIDKVTSSNNHLSTNKQHDNKSIDKVSTVKDKIKPQSKSQDMITSTNYSQDVIEIVDEDDYDEPQIKKQQCGSISDNTSINNNNNNNSHNHRSNNSVNNIHNKPLKQYVNSSLSDQVKIYNPPFKNQHIEMHNKINNIVKIQNGQKISEQISHDPNKFTSNHQNIPQHIQNKNHIHHQQINNNNNTTMSSSNSYIQNNISNHTKQFNSSKHCHSYKINASQNAIHSHGVINNVNTINNNNLSSENNCQVVAHKNYIHATQELHLPINNNLTTRNINQNSLPSGIKQHNRIIYSPSNDDFSNFRNDGNHINNNDNNNNNNSQYNQRSMQYDNLIRNKPVNNNALTHSRSSSISNSDNNIYNSNNDSNNSNNNHHYHHHHHHHHHHHFGSNYNSGTRGYVIPDSYNSSNNKNQSYIQSYSSIQGGNNNHSQCHNHVINPPFVQRNNNQININQQNQKFSKSNSSFSHILQNNMLNQNNSFDTRSINSNHNYSSSSINQSQGYSGKNNTPNQDNIQIYPLNNQQQIVSQHIIRNNNINNLYQDNKTNQQYIYTRNNSKQYKSVPISQSNNINSRLEDFKQLPNTNNNIKINTSSNLNGQINGIQYSKRNTNNITQMQFNNDNIHFNNGNFNL</sequence>
<evidence type="ECO:0000259" key="3">
    <source>
        <dbReference type="Pfam" id="PF08638"/>
    </source>
</evidence>
<keyword evidence="1" id="KW-0804">Transcription</keyword>
<evidence type="ECO:0000313" key="5">
    <source>
        <dbReference type="Proteomes" id="UP001311799"/>
    </source>
</evidence>
<feature type="region of interest" description="Disordered" evidence="2">
    <location>
        <begin position="1789"/>
        <end position="1809"/>
    </location>
</feature>
<feature type="compositionally biased region" description="Low complexity" evidence="2">
    <location>
        <begin position="1982"/>
        <end position="2009"/>
    </location>
</feature>
<dbReference type="GO" id="GO:0003712">
    <property type="term" value="F:transcription coregulator activity"/>
    <property type="evidence" value="ECO:0007669"/>
    <property type="project" value="UniProtKB-UniRule"/>
</dbReference>
<dbReference type="Proteomes" id="UP001311799">
    <property type="component" value="Unassembled WGS sequence"/>
</dbReference>
<evidence type="ECO:0000256" key="2">
    <source>
        <dbReference type="SAM" id="MobiDB-lite"/>
    </source>
</evidence>
<gene>
    <name evidence="4" type="ORF">RS030_101641</name>
</gene>
<feature type="compositionally biased region" description="Low complexity" evidence="2">
    <location>
        <begin position="1800"/>
        <end position="1809"/>
    </location>
</feature>
<reference evidence="4 5" key="1">
    <citation type="submission" date="2023-10" db="EMBL/GenBank/DDBJ databases">
        <title>Comparative genomics analysis reveals potential genetic determinants of host preference in Cryptosporidium xiaoi.</title>
        <authorList>
            <person name="Xiao L."/>
            <person name="Li J."/>
        </authorList>
    </citation>
    <scope>NUCLEOTIDE SEQUENCE [LARGE SCALE GENOMIC DNA]</scope>
    <source>
        <strain evidence="4 5">52996</strain>
    </source>
</reference>
<dbReference type="InterPro" id="IPR055122">
    <property type="entry name" value="Med14_N"/>
</dbReference>
<comment type="caution">
    <text evidence="4">The sequence shown here is derived from an EMBL/GenBank/DDBJ whole genome shotgun (WGS) entry which is preliminary data.</text>
</comment>
<feature type="compositionally biased region" description="Low complexity" evidence="2">
    <location>
        <begin position="2391"/>
        <end position="2411"/>
    </location>
</feature>
<feature type="compositionally biased region" description="Basic and acidic residues" evidence="2">
    <location>
        <begin position="1925"/>
        <end position="1943"/>
    </location>
</feature>
<keyword evidence="5" id="KW-1185">Reference proteome</keyword>
<feature type="region of interest" description="Disordered" evidence="2">
    <location>
        <begin position="2248"/>
        <end position="2302"/>
    </location>
</feature>
<feature type="region of interest" description="Disordered" evidence="2">
    <location>
        <begin position="2386"/>
        <end position="2420"/>
    </location>
</feature>
<dbReference type="EMBL" id="JAWDEY010000001">
    <property type="protein sequence ID" value="KAK6591253.1"/>
    <property type="molecule type" value="Genomic_DNA"/>
</dbReference>
<keyword evidence="1" id="KW-0805">Transcription regulation</keyword>
<protein>
    <recommendedName>
        <fullName evidence="1">Mediator of RNA polymerase II transcription subunit 14</fullName>
    </recommendedName>
    <alternativeName>
        <fullName evidence="1">Mediator complex subunit 14</fullName>
    </alternativeName>
</protein>
<feature type="region of interest" description="Disordered" evidence="2">
    <location>
        <begin position="1973"/>
        <end position="2009"/>
    </location>
</feature>
<comment type="similarity">
    <text evidence="1">Belongs to the Mediator complex subunit 14 family.</text>
</comment>
<accession>A0AAV9Y354</accession>
<organism evidence="4 5">
    <name type="scientific">Cryptosporidium xiaoi</name>
    <dbReference type="NCBI Taxonomy" id="659607"/>
    <lineage>
        <taxon>Eukaryota</taxon>
        <taxon>Sar</taxon>
        <taxon>Alveolata</taxon>
        <taxon>Apicomplexa</taxon>
        <taxon>Conoidasida</taxon>
        <taxon>Coccidia</taxon>
        <taxon>Eucoccidiorida</taxon>
        <taxon>Eimeriorina</taxon>
        <taxon>Cryptosporidiidae</taxon>
        <taxon>Cryptosporidium</taxon>
    </lineage>
</organism>
<keyword evidence="1" id="KW-0010">Activator</keyword>
<dbReference type="Pfam" id="PF08638">
    <property type="entry name" value="Med14"/>
    <property type="match status" value="1"/>
</dbReference>
<comment type="function">
    <text evidence="1">Component of the Mediator complex, a coactivator involved in the regulated transcription of nearly all RNA polymerase II-dependent genes. Mediator functions as a bridge to convey information from gene-specific regulatory proteins to the basal RNA polymerase II transcription machinery. Mediator is recruited to promoters by direct interactions with regulatory proteins and serves as a scaffold for the assembly of a functional preinitiation complex with RNA polymerase II and the general transcription factors.</text>
</comment>
<proteinExistence type="inferred from homology"/>
<name>A0AAV9Y354_9CRYT</name>
<feature type="domain" description="Mediator complex subunit MED14 N-terminal" evidence="3">
    <location>
        <begin position="19"/>
        <end position="208"/>
    </location>
</feature>
<feature type="compositionally biased region" description="Basic residues" evidence="2">
    <location>
        <begin position="2281"/>
        <end position="2295"/>
    </location>
</feature>
<keyword evidence="1" id="KW-0539">Nucleus</keyword>
<evidence type="ECO:0000256" key="1">
    <source>
        <dbReference type="RuleBase" id="RU365082"/>
    </source>
</evidence>
<feature type="compositionally biased region" description="Low complexity" evidence="2">
    <location>
        <begin position="2210"/>
        <end position="2232"/>
    </location>
</feature>
<evidence type="ECO:0000313" key="4">
    <source>
        <dbReference type="EMBL" id="KAK6591253.1"/>
    </source>
</evidence>
<dbReference type="GO" id="GO:0016592">
    <property type="term" value="C:mediator complex"/>
    <property type="evidence" value="ECO:0007669"/>
    <property type="project" value="UniProtKB-UniRule"/>
</dbReference>
<feature type="compositionally biased region" description="Low complexity" evidence="2">
    <location>
        <begin position="2254"/>
        <end position="2280"/>
    </location>
</feature>
<comment type="subcellular location">
    <subcellularLocation>
        <location evidence="1">Nucleus</location>
    </subcellularLocation>
</comment>